<sequence length="156" mass="17976">MNFTVSTIAASLADYLAAVLPGVTMYEDPNQQGSKPPMMFLQQRFSFLEHETGGYWLRRIGLDLTYLEDYNLPNLQRLYQTAAEALDLVMETFPYSDGSNAGTVLLRTYEREWNIDLDAMHYKFELRERVTLPEPFIPMQSMIYSEEVANGQEIQA</sequence>
<dbReference type="EMBL" id="BK014920">
    <property type="protein sequence ID" value="DAD82497.1"/>
    <property type="molecule type" value="Genomic_DNA"/>
</dbReference>
<reference evidence="1" key="1">
    <citation type="journal article" date="2021" name="Proc. Natl. Acad. Sci. U.S.A.">
        <title>A Catalog of Tens of Thousands of Viruses from Human Metagenomes Reveals Hidden Associations with Chronic Diseases.</title>
        <authorList>
            <person name="Tisza M.J."/>
            <person name="Buck C.B."/>
        </authorList>
    </citation>
    <scope>NUCLEOTIDE SEQUENCE</scope>
    <source>
        <strain evidence="1">Ct6ro14</strain>
    </source>
</reference>
<proteinExistence type="predicted"/>
<evidence type="ECO:0000313" key="1">
    <source>
        <dbReference type="EMBL" id="DAD82497.1"/>
    </source>
</evidence>
<name>A0A8S5MJE8_9CAUD</name>
<organism evidence="1">
    <name type="scientific">Siphoviridae sp. ct6ro14</name>
    <dbReference type="NCBI Taxonomy" id="2826300"/>
    <lineage>
        <taxon>Viruses</taxon>
        <taxon>Duplodnaviria</taxon>
        <taxon>Heunggongvirae</taxon>
        <taxon>Uroviricota</taxon>
        <taxon>Caudoviricetes</taxon>
    </lineage>
</organism>
<protein>
    <submittedName>
        <fullName evidence="1">Uncharacterized protein</fullName>
    </submittedName>
</protein>
<accession>A0A8S5MJE8</accession>